<evidence type="ECO:0000313" key="4">
    <source>
        <dbReference type="EMBL" id="MBC2889803.1"/>
    </source>
</evidence>
<proteinExistence type="predicted"/>
<evidence type="ECO:0000256" key="2">
    <source>
        <dbReference type="ARBA" id="ARBA00022643"/>
    </source>
</evidence>
<dbReference type="InterPro" id="IPR005025">
    <property type="entry name" value="FMN_Rdtase-like_dom"/>
</dbReference>
<dbReference type="RefSeq" id="WP_185905579.1">
    <property type="nucleotide sequence ID" value="NZ_JACMSE010000007.1"/>
</dbReference>
<dbReference type="Pfam" id="PF03358">
    <property type="entry name" value="FMN_red"/>
    <property type="match status" value="1"/>
</dbReference>
<evidence type="ECO:0000313" key="5">
    <source>
        <dbReference type="Proteomes" id="UP000587396"/>
    </source>
</evidence>
<dbReference type="AlphaFoldDB" id="A0A842JCY6"/>
<evidence type="ECO:0000259" key="3">
    <source>
        <dbReference type="Pfam" id="PF03358"/>
    </source>
</evidence>
<dbReference type="SUPFAM" id="SSF52218">
    <property type="entry name" value="Flavoproteins"/>
    <property type="match status" value="1"/>
</dbReference>
<accession>A0A842JCY6</accession>
<dbReference type="Proteomes" id="UP000587396">
    <property type="component" value="Unassembled WGS sequence"/>
</dbReference>
<keyword evidence="5" id="KW-1185">Reference proteome</keyword>
<dbReference type="EMBL" id="JACMSE010000007">
    <property type="protein sequence ID" value="MBC2889803.1"/>
    <property type="molecule type" value="Genomic_DNA"/>
</dbReference>
<gene>
    <name evidence="4" type="ORF">H7313_10700</name>
</gene>
<organism evidence="4 5">
    <name type="scientific">Gordonibacter massiliensis</name>
    <name type="common">ex Traore et al. 2017</name>
    <dbReference type="NCBI Taxonomy" id="1841863"/>
    <lineage>
        <taxon>Bacteria</taxon>
        <taxon>Bacillati</taxon>
        <taxon>Actinomycetota</taxon>
        <taxon>Coriobacteriia</taxon>
        <taxon>Eggerthellales</taxon>
        <taxon>Eggerthellaceae</taxon>
        <taxon>Gordonibacter</taxon>
    </lineage>
</organism>
<dbReference type="PANTHER" id="PTHR43278:SF2">
    <property type="entry name" value="IRON-SULFUR FLAVOPROTEIN"/>
    <property type="match status" value="1"/>
</dbReference>
<keyword evidence="2" id="KW-0288">FMN</keyword>
<dbReference type="InterPro" id="IPR029039">
    <property type="entry name" value="Flavoprotein-like_sf"/>
</dbReference>
<name>A0A842JCY6_9ACTN</name>
<dbReference type="Gene3D" id="3.40.50.360">
    <property type="match status" value="1"/>
</dbReference>
<dbReference type="PANTHER" id="PTHR43278">
    <property type="entry name" value="NAD(P)H-DEPENDENT FMN-CONTAINING OXIDOREDUCTASE YWQN-RELATED"/>
    <property type="match status" value="1"/>
</dbReference>
<evidence type="ECO:0000256" key="1">
    <source>
        <dbReference type="ARBA" id="ARBA00022630"/>
    </source>
</evidence>
<keyword evidence="1" id="KW-0285">Flavoprotein</keyword>
<dbReference type="GO" id="GO:0016491">
    <property type="term" value="F:oxidoreductase activity"/>
    <property type="evidence" value="ECO:0007669"/>
    <property type="project" value="InterPro"/>
</dbReference>
<protein>
    <submittedName>
        <fullName evidence="4">Flavodoxin family protein</fullName>
    </submittedName>
</protein>
<feature type="domain" description="NADPH-dependent FMN reductase-like" evidence="3">
    <location>
        <begin position="1"/>
        <end position="134"/>
    </location>
</feature>
<sequence>MKVLAVNGSPRKNRNTATLLEAALEGATSVGAQTELVHLRDLNGKGCASCFACKLKDGRFVGRCALRDDLSPVLQRAMESDVVILGSPIYLGGVTAAAKAFLERLVFPCLSYDTPDRTCFEGRIATGFVYAMGMPHDRVEAAGYPHLFEENKRYLELLGGPSEYVISADNYQFDDYARYAASNFDEPHKAAVRAERFPQELQAARTMGARLCKQAE</sequence>
<comment type="caution">
    <text evidence="4">The sequence shown here is derived from an EMBL/GenBank/DDBJ whole genome shotgun (WGS) entry which is preliminary data.</text>
</comment>
<reference evidence="4 5" key="1">
    <citation type="submission" date="2020-08" db="EMBL/GenBank/DDBJ databases">
        <authorList>
            <person name="Liu C."/>
            <person name="Sun Q."/>
        </authorList>
    </citation>
    <scope>NUCLEOTIDE SEQUENCE [LARGE SCALE GENOMIC DNA]</scope>
    <source>
        <strain evidence="4 5">N22</strain>
    </source>
</reference>
<dbReference type="InterPro" id="IPR051796">
    <property type="entry name" value="ISF_SsuE-like"/>
</dbReference>